<name>A0ABM8VX94_GIGMA</name>
<evidence type="ECO:0000313" key="1">
    <source>
        <dbReference type="EMBL" id="CAG8469473.1"/>
    </source>
</evidence>
<reference evidence="1 2" key="1">
    <citation type="submission" date="2021-06" db="EMBL/GenBank/DDBJ databases">
        <authorList>
            <person name="Kallberg Y."/>
            <person name="Tangrot J."/>
            <person name="Rosling A."/>
        </authorList>
    </citation>
    <scope>NUCLEOTIDE SEQUENCE [LARGE SCALE GENOMIC DNA]</scope>
    <source>
        <strain evidence="1 2">120-4 pot B 10/14</strain>
    </source>
</reference>
<comment type="caution">
    <text evidence="1">The sequence shown here is derived from an EMBL/GenBank/DDBJ whole genome shotgun (WGS) entry which is preliminary data.</text>
</comment>
<organism evidence="1 2">
    <name type="scientific">Gigaspora margarita</name>
    <dbReference type="NCBI Taxonomy" id="4874"/>
    <lineage>
        <taxon>Eukaryota</taxon>
        <taxon>Fungi</taxon>
        <taxon>Fungi incertae sedis</taxon>
        <taxon>Mucoromycota</taxon>
        <taxon>Glomeromycotina</taxon>
        <taxon>Glomeromycetes</taxon>
        <taxon>Diversisporales</taxon>
        <taxon>Gigasporaceae</taxon>
        <taxon>Gigaspora</taxon>
    </lineage>
</organism>
<dbReference type="EMBL" id="CAJVQB010000131">
    <property type="protein sequence ID" value="CAG8469473.1"/>
    <property type="molecule type" value="Genomic_DNA"/>
</dbReference>
<accession>A0ABM8VX94</accession>
<sequence>MPPTKKMTAFSHVQEIHTTTNAIKIVDIKREMIYDLLEAWVSADIQSIYKQIEKLRDEFVGKPVAIIIDEVTDSCARSVVNVLFSYNGKSKLVLVEFLQEINNTNIGQLVLRIFYSFNFSMAYNI</sequence>
<proteinExistence type="predicted"/>
<protein>
    <submittedName>
        <fullName evidence="1">39383_t:CDS:1</fullName>
    </submittedName>
</protein>
<keyword evidence="2" id="KW-1185">Reference proteome</keyword>
<dbReference type="Proteomes" id="UP000789901">
    <property type="component" value="Unassembled WGS sequence"/>
</dbReference>
<gene>
    <name evidence="1" type="ORF">GMARGA_LOCUS704</name>
</gene>
<evidence type="ECO:0000313" key="2">
    <source>
        <dbReference type="Proteomes" id="UP000789901"/>
    </source>
</evidence>